<gene>
    <name evidence="5" type="ORF">PCOS0759_LOCUS638</name>
</gene>
<dbReference type="InterPro" id="IPR040577">
    <property type="entry name" value="Gln-synt_C"/>
</dbReference>
<dbReference type="Gene3D" id="3.30.590.10">
    <property type="entry name" value="Glutamine synthetase/guanido kinase, catalytic domain"/>
    <property type="match status" value="1"/>
</dbReference>
<dbReference type="EMBL" id="HBGD01000781">
    <property type="protein sequence ID" value="CAD9077406.1"/>
    <property type="molecule type" value="Transcribed_RNA"/>
</dbReference>
<dbReference type="AlphaFoldDB" id="A0A7S1KL89"/>
<feature type="domain" description="GS catalytic" evidence="4">
    <location>
        <begin position="279"/>
        <end position="688"/>
    </location>
</feature>
<name>A0A7S1KL89_9EUKA</name>
<evidence type="ECO:0000256" key="3">
    <source>
        <dbReference type="SAM" id="MobiDB-lite"/>
    </source>
</evidence>
<evidence type="ECO:0000256" key="2">
    <source>
        <dbReference type="RuleBase" id="RU000384"/>
    </source>
</evidence>
<evidence type="ECO:0000259" key="4">
    <source>
        <dbReference type="PROSITE" id="PS51987"/>
    </source>
</evidence>
<dbReference type="Pfam" id="PF12437">
    <property type="entry name" value="GSIII_N"/>
    <property type="match status" value="1"/>
</dbReference>
<dbReference type="Gene3D" id="1.20.120.1560">
    <property type="match status" value="1"/>
</dbReference>
<evidence type="ECO:0000313" key="5">
    <source>
        <dbReference type="EMBL" id="CAD9077406.1"/>
    </source>
</evidence>
<dbReference type="InterPro" id="IPR014746">
    <property type="entry name" value="Gln_synth/guanido_kin_cat_dom"/>
</dbReference>
<proteinExistence type="inferred from homology"/>
<dbReference type="InterPro" id="IPR008146">
    <property type="entry name" value="Gln_synth_cat_dom"/>
</dbReference>
<dbReference type="GO" id="GO:0004356">
    <property type="term" value="F:glutamine synthetase activity"/>
    <property type="evidence" value="ECO:0007669"/>
    <property type="project" value="InterPro"/>
</dbReference>
<organism evidence="5">
    <name type="scientific">Percolomonas cosmopolitus</name>
    <dbReference type="NCBI Taxonomy" id="63605"/>
    <lineage>
        <taxon>Eukaryota</taxon>
        <taxon>Discoba</taxon>
        <taxon>Heterolobosea</taxon>
        <taxon>Tetramitia</taxon>
        <taxon>Eutetramitia</taxon>
        <taxon>Percolomonadidae</taxon>
        <taxon>Percolomonas</taxon>
    </lineage>
</organism>
<feature type="compositionally biased region" description="Low complexity" evidence="3">
    <location>
        <begin position="275"/>
        <end position="285"/>
    </location>
</feature>
<dbReference type="Pfam" id="PF00120">
    <property type="entry name" value="Gln-synt_C"/>
    <property type="match status" value="1"/>
</dbReference>
<dbReference type="SUPFAM" id="SSF55931">
    <property type="entry name" value="Glutamine synthetase/guanido kinase"/>
    <property type="match status" value="1"/>
</dbReference>
<reference evidence="5" key="1">
    <citation type="submission" date="2021-01" db="EMBL/GenBank/DDBJ databases">
        <authorList>
            <person name="Corre E."/>
            <person name="Pelletier E."/>
            <person name="Niang G."/>
            <person name="Scheremetjew M."/>
            <person name="Finn R."/>
            <person name="Kale V."/>
            <person name="Holt S."/>
            <person name="Cochrane G."/>
            <person name="Meng A."/>
            <person name="Brown T."/>
            <person name="Cohen L."/>
        </authorList>
    </citation>
    <scope>NUCLEOTIDE SEQUENCE</scope>
    <source>
        <strain evidence="5">WS</strain>
    </source>
</reference>
<dbReference type="SMART" id="SM01230">
    <property type="entry name" value="Gln-synt_C"/>
    <property type="match status" value="1"/>
</dbReference>
<dbReference type="PROSITE" id="PS51987">
    <property type="entry name" value="GS_CATALYTIC"/>
    <property type="match status" value="1"/>
</dbReference>
<feature type="region of interest" description="Disordered" evidence="3">
    <location>
        <begin position="216"/>
        <end position="285"/>
    </location>
</feature>
<accession>A0A7S1KL89</accession>
<protein>
    <recommendedName>
        <fullName evidence="4">GS catalytic domain-containing protein</fullName>
    </recommendedName>
</protein>
<sequence>MFRQSFRRGATVSPPTCNSAARLLRMCLASSPSRTFSSHDPFHNANSRVFNDATMKQYLPPQLYQSFSQMLRTTVPISDDEQDELAYHLQHWAMERGATTFSHLFTPIRGNSASRKEAFVARSKNGDLHREYIGRDLFRKERIAISSYPGQSNRVKASTLWDVTSPPFVLNQTLYMPAMCRTEFGTIDEKTPHLRSIKALREAAARLCSVMGSDGFENKQPVQKLRPKRITDLDDDSDGELGWGQHWTGNKHHSKHVPTSDLNDMNDGSGMSTKSQSNSQSDAANAAANAPLRVLSNVSWEQEFYLVPKQAYLKRPDLIQTQQTLVGAPPHKARFNHFFSKQPEIVQKFLNEVQSELWQVGVPLSSSLSEVSFGQHELCSSPVPSNVSADHNLLLKELMGSVSSKFGLYTIFHEKPFLTMQGSSTHMNWSIDSEDGVKMFEPGTDAASQTRFVVFIAALIRATHSHQDCIRVSCATAANDLRLASNDENPSTIISLSLGDTLTNYLKKIETSGEIIPKGFTDFKALSKQLKKSSDEVHRTSPFAFTNGSCFEFRCQGSSDNLNFPLCILNTILADSLDHFARELERGKSVSQVVVETLKQHSDIIYNGDCHSKSWEKEAQRRGLLNSLKSTPQAFQRFRDAKNKELFKRHKIFSPQELDIRSTVKTEQYIETFLSAASCMLELQWSHIIPAAENDTVSDLSLICRERKQKLLKQLDSATERLRTVYEGYPANEDPLERAFFCTKLWAEMDAVREIADAMEPLVSHDLWPLSKFRELLLAHDEVIERY</sequence>
<dbReference type="InterPro" id="IPR022147">
    <property type="entry name" value="GSIII_N"/>
</dbReference>
<comment type="similarity">
    <text evidence="1 2">Belongs to the glutamine synthetase family.</text>
</comment>
<evidence type="ECO:0000256" key="1">
    <source>
        <dbReference type="PROSITE-ProRule" id="PRU01331"/>
    </source>
</evidence>
<dbReference type="Pfam" id="PF18318">
    <property type="entry name" value="Gln-synt_C-ter"/>
    <property type="match status" value="1"/>
</dbReference>
<dbReference type="PANTHER" id="PTHR42974">
    <property type="entry name" value="GLUTAMINE SYNTHETASE"/>
    <property type="match status" value="1"/>
</dbReference>
<dbReference type="PANTHER" id="PTHR42974:SF1">
    <property type="entry name" value="TYPE-3 GLUTAMINE SYNTHETASE"/>
    <property type="match status" value="1"/>
</dbReference>
<dbReference type="InterPro" id="IPR052725">
    <property type="entry name" value="GS_Type-3"/>
</dbReference>